<dbReference type="EMBL" id="JBBDHD010000006">
    <property type="protein sequence ID" value="MFH7594298.1"/>
    <property type="molecule type" value="Genomic_DNA"/>
</dbReference>
<evidence type="ECO:0000256" key="1">
    <source>
        <dbReference type="SAM" id="MobiDB-lite"/>
    </source>
</evidence>
<gene>
    <name evidence="2" type="ORF">WDV06_04230</name>
</gene>
<reference evidence="2 3" key="1">
    <citation type="submission" date="2024-03" db="EMBL/GenBank/DDBJ databases">
        <title>Whole genome sequencing of Streptomyces racemochromogenes, to identify antimicrobial biosynthetic gene clusters.</title>
        <authorList>
            <person name="Suryawanshi P."/>
            <person name="Krishnaraj P.U."/>
            <person name="Arun Y.P."/>
            <person name="Suryawanshi M.P."/>
            <person name="Rakshit O."/>
        </authorList>
    </citation>
    <scope>NUCLEOTIDE SEQUENCE [LARGE SCALE GENOMIC DNA]</scope>
    <source>
        <strain evidence="2 3">AUDT626</strain>
    </source>
</reference>
<sequence>METPTALAIGQLTDYLRGLTQRLDPGAGWYGEFLRRDPEGMRACLDGIAVPPWDILESLLLDLPPGAAAPQEEAYAAGLRAAAVAAWDARPGGARELRILLATATGQRKAVEEALSTLTARLGATADPARAEALSRELAWTRDDALRARSRQTDLRSRLAALGPLPAVPRPRDHVPPAPSGRPFAGSAPYAPGADAFRAADPEPARRGRPDARHDAPARGPAGEPGGPAGPVESGEPGGPAGPVQSGGPGGPAGTGGLGDPGRSGAVARGVAHGAFVAELLTLRARGRGGEAHALLCEAVRWPAGELPALADELGYAGLAADWATLLWEAASLPPARLAAAAAALGDAGREADSDRLLRQCVARPAADVAEAALALGGAGRDREARSLLEAYVRLRTAEEAAALARHDPHWFAPRLLQAARVLSAAHHRALAHALRTNGLPTS</sequence>
<feature type="region of interest" description="Disordered" evidence="1">
    <location>
        <begin position="160"/>
        <end position="266"/>
    </location>
</feature>
<organism evidence="2 3">
    <name type="scientific">Streptomyces racemochromogenes</name>
    <dbReference type="NCBI Taxonomy" id="67353"/>
    <lineage>
        <taxon>Bacteria</taxon>
        <taxon>Bacillati</taxon>
        <taxon>Actinomycetota</taxon>
        <taxon>Actinomycetes</taxon>
        <taxon>Kitasatosporales</taxon>
        <taxon>Streptomycetaceae</taxon>
        <taxon>Streptomyces</taxon>
    </lineage>
</organism>
<dbReference type="RefSeq" id="WP_395508233.1">
    <property type="nucleotide sequence ID" value="NZ_JBBDHD010000006.1"/>
</dbReference>
<evidence type="ECO:0000313" key="2">
    <source>
        <dbReference type="EMBL" id="MFH7594298.1"/>
    </source>
</evidence>
<feature type="compositionally biased region" description="Basic and acidic residues" evidence="1">
    <location>
        <begin position="198"/>
        <end position="217"/>
    </location>
</feature>
<name>A0ABW7P7I2_9ACTN</name>
<keyword evidence="3" id="KW-1185">Reference proteome</keyword>
<protein>
    <recommendedName>
        <fullName evidence="4">UL36 very large tegument protein</fullName>
    </recommendedName>
</protein>
<evidence type="ECO:0008006" key="4">
    <source>
        <dbReference type="Google" id="ProtNLM"/>
    </source>
</evidence>
<evidence type="ECO:0000313" key="3">
    <source>
        <dbReference type="Proteomes" id="UP001610631"/>
    </source>
</evidence>
<proteinExistence type="predicted"/>
<feature type="compositionally biased region" description="Gly residues" evidence="1">
    <location>
        <begin position="236"/>
        <end position="262"/>
    </location>
</feature>
<comment type="caution">
    <text evidence="2">The sequence shown here is derived from an EMBL/GenBank/DDBJ whole genome shotgun (WGS) entry which is preliminary data.</text>
</comment>
<accession>A0ABW7P7I2</accession>
<dbReference type="Proteomes" id="UP001610631">
    <property type="component" value="Unassembled WGS sequence"/>
</dbReference>